<evidence type="ECO:0000256" key="2">
    <source>
        <dbReference type="ARBA" id="ARBA00022729"/>
    </source>
</evidence>
<evidence type="ECO:0000256" key="5">
    <source>
        <dbReference type="SAM" id="SignalP"/>
    </source>
</evidence>
<evidence type="ECO:0000259" key="6">
    <source>
        <dbReference type="Pfam" id="PF00884"/>
    </source>
</evidence>
<dbReference type="GeneID" id="54470582"/>
<dbReference type="EMBL" id="MU001635">
    <property type="protein sequence ID" value="KAF2483402.1"/>
    <property type="molecule type" value="Genomic_DNA"/>
</dbReference>
<keyword evidence="3" id="KW-0378">Hydrolase</keyword>
<dbReference type="SUPFAM" id="SSF53649">
    <property type="entry name" value="Alkaline phosphatase-like"/>
    <property type="match status" value="1"/>
</dbReference>
<evidence type="ECO:0000313" key="7">
    <source>
        <dbReference type="EMBL" id="KAF2483402.1"/>
    </source>
</evidence>
<dbReference type="RefSeq" id="XP_033589972.1">
    <property type="nucleotide sequence ID" value="XM_033729580.1"/>
</dbReference>
<dbReference type="PROSITE" id="PS00523">
    <property type="entry name" value="SULFATASE_1"/>
    <property type="match status" value="1"/>
</dbReference>
<dbReference type="CDD" id="cd16147">
    <property type="entry name" value="G6S"/>
    <property type="match status" value="1"/>
</dbReference>
<dbReference type="GO" id="GO:0005539">
    <property type="term" value="F:glycosaminoglycan binding"/>
    <property type="evidence" value="ECO:0007669"/>
    <property type="project" value="TreeGrafter"/>
</dbReference>
<dbReference type="PANTHER" id="PTHR43108">
    <property type="entry name" value="N-ACETYLGLUCOSAMINE-6-SULFATASE FAMILY MEMBER"/>
    <property type="match status" value="1"/>
</dbReference>
<dbReference type="Pfam" id="PF00884">
    <property type="entry name" value="Sulfatase"/>
    <property type="match status" value="1"/>
</dbReference>
<accession>A0A6A6PTT6</accession>
<dbReference type="PANTHER" id="PTHR43108:SF8">
    <property type="entry name" value="SD21168P"/>
    <property type="match status" value="1"/>
</dbReference>
<organism evidence="7 8">
    <name type="scientific">Neohortaea acidophila</name>
    <dbReference type="NCBI Taxonomy" id="245834"/>
    <lineage>
        <taxon>Eukaryota</taxon>
        <taxon>Fungi</taxon>
        <taxon>Dikarya</taxon>
        <taxon>Ascomycota</taxon>
        <taxon>Pezizomycotina</taxon>
        <taxon>Dothideomycetes</taxon>
        <taxon>Dothideomycetidae</taxon>
        <taxon>Mycosphaerellales</taxon>
        <taxon>Teratosphaeriaceae</taxon>
        <taxon>Neohortaea</taxon>
    </lineage>
</organism>
<dbReference type="Proteomes" id="UP000799767">
    <property type="component" value="Unassembled WGS sequence"/>
</dbReference>
<dbReference type="InterPro" id="IPR024607">
    <property type="entry name" value="Sulfatase_CS"/>
</dbReference>
<feature type="chain" id="PRO_5025516549" evidence="5">
    <location>
        <begin position="27"/>
        <end position="628"/>
    </location>
</feature>
<keyword evidence="8" id="KW-1185">Reference proteome</keyword>
<dbReference type="InterPro" id="IPR000917">
    <property type="entry name" value="Sulfatase_N"/>
</dbReference>
<dbReference type="Gene3D" id="3.40.720.10">
    <property type="entry name" value="Alkaline Phosphatase, subunit A"/>
    <property type="match status" value="1"/>
</dbReference>
<sequence length="628" mass="70695">MAHPQSFRRLLAALSLLCLFFSYAAAAAAPPKPNIVVILTDDQDLHLNSLELMENLQSMLVQQGTIFSKHYGHVSLCCPARTTLWTGKHAHNTNVTSVTNGLPGGAWQQVQALGWYKKYLFTWMQAAGYSTYYSGKLFNGYSAENYCEPHCLEGLSSAHVLLDPSMYKYYNSSWTSYDGHKWTVDANFTGYNTDQITEDIADYIHANAHSGKPFFAVAAPVAPHVPTIPKHEYKDLYPGLQVPRSPNWNPANRSGVATVWTLDQLDDQNIEELDDWYRRRQQCLKSVDDMIATVVQTLEEEGVLDNTYIFYTTDNGFHMGNHRLQGGKTTCYEEDINLPFIVRGPGVAKNQSVTDLVTGHIDLAPTILTLAQPDWAGFVVGGDEWDGTAITFPLETAADVQRNVDARSDSTHIEYWGPFQQEGVYGAWWFIGQDHWKNVNTYKSLRIQGAGYNLMYSVWCQDSAHELYDMSWDQYQMTNLHPYAPSEGNTTNAYDKGMTTVLGRPIWNVLHRLDALVLILKTCASEDCRWPWKQLHPEGGVNNLMDALDAQYDAFYAHSYAVAKVGWEQCYTGLLPHASSTLYAIENEQPVWLNQTVVKMVRNDGERLAVGAKWLALLLGWGAYLAFA</sequence>
<dbReference type="GO" id="GO:0008449">
    <property type="term" value="F:N-acetylglucosamine-6-sulfatase activity"/>
    <property type="evidence" value="ECO:0007669"/>
    <property type="project" value="TreeGrafter"/>
</dbReference>
<dbReference type="InterPro" id="IPR017850">
    <property type="entry name" value="Alkaline_phosphatase_core_sf"/>
</dbReference>
<feature type="signal peptide" evidence="5">
    <location>
        <begin position="1"/>
        <end position="26"/>
    </location>
</feature>
<feature type="domain" description="Sulfatase N-terminal" evidence="6">
    <location>
        <begin position="33"/>
        <end position="371"/>
    </location>
</feature>
<evidence type="ECO:0000313" key="8">
    <source>
        <dbReference type="Proteomes" id="UP000799767"/>
    </source>
</evidence>
<name>A0A6A6PTT6_9PEZI</name>
<protein>
    <submittedName>
        <fullName evidence="7">Alkaline-phosphatase-like protein</fullName>
    </submittedName>
</protein>
<keyword evidence="2 5" id="KW-0732">Signal</keyword>
<comment type="similarity">
    <text evidence="1">Belongs to the sulfatase family.</text>
</comment>
<evidence type="ECO:0000256" key="1">
    <source>
        <dbReference type="ARBA" id="ARBA00008779"/>
    </source>
</evidence>
<proteinExistence type="inferred from homology"/>
<evidence type="ECO:0000256" key="4">
    <source>
        <dbReference type="ARBA" id="ARBA00023180"/>
    </source>
</evidence>
<evidence type="ECO:0000256" key="3">
    <source>
        <dbReference type="ARBA" id="ARBA00022801"/>
    </source>
</evidence>
<reference evidence="7" key="1">
    <citation type="journal article" date="2020" name="Stud. Mycol.">
        <title>101 Dothideomycetes genomes: a test case for predicting lifestyles and emergence of pathogens.</title>
        <authorList>
            <person name="Haridas S."/>
            <person name="Albert R."/>
            <person name="Binder M."/>
            <person name="Bloem J."/>
            <person name="Labutti K."/>
            <person name="Salamov A."/>
            <person name="Andreopoulos B."/>
            <person name="Baker S."/>
            <person name="Barry K."/>
            <person name="Bills G."/>
            <person name="Bluhm B."/>
            <person name="Cannon C."/>
            <person name="Castanera R."/>
            <person name="Culley D."/>
            <person name="Daum C."/>
            <person name="Ezra D."/>
            <person name="Gonzalez J."/>
            <person name="Henrissat B."/>
            <person name="Kuo A."/>
            <person name="Liang C."/>
            <person name="Lipzen A."/>
            <person name="Lutzoni F."/>
            <person name="Magnuson J."/>
            <person name="Mondo S."/>
            <person name="Nolan M."/>
            <person name="Ohm R."/>
            <person name="Pangilinan J."/>
            <person name="Park H.-J."/>
            <person name="Ramirez L."/>
            <person name="Alfaro M."/>
            <person name="Sun H."/>
            <person name="Tritt A."/>
            <person name="Yoshinaga Y."/>
            <person name="Zwiers L.-H."/>
            <person name="Turgeon B."/>
            <person name="Goodwin S."/>
            <person name="Spatafora J."/>
            <person name="Crous P."/>
            <person name="Grigoriev I."/>
        </authorList>
    </citation>
    <scope>NUCLEOTIDE SEQUENCE</scope>
    <source>
        <strain evidence="7">CBS 113389</strain>
    </source>
</reference>
<keyword evidence="4" id="KW-0325">Glycoprotein</keyword>
<gene>
    <name evidence="7" type="ORF">BDY17DRAFT_146673</name>
</gene>
<dbReference type="AlphaFoldDB" id="A0A6A6PTT6"/>
<dbReference type="OrthoDB" id="96314at2759"/>